<evidence type="ECO:0000259" key="1">
    <source>
        <dbReference type="Pfam" id="PF00651"/>
    </source>
</evidence>
<dbReference type="AlphaFoldDB" id="A0A166DKD2"/>
<keyword evidence="3" id="KW-1185">Reference proteome</keyword>
<evidence type="ECO:0000313" key="3">
    <source>
        <dbReference type="Proteomes" id="UP000076532"/>
    </source>
</evidence>
<dbReference type="Gene3D" id="3.30.710.10">
    <property type="entry name" value="Potassium Channel Kv1.1, Chain A"/>
    <property type="match status" value="2"/>
</dbReference>
<feature type="domain" description="BTB" evidence="1">
    <location>
        <begin position="18"/>
        <end position="110"/>
    </location>
</feature>
<evidence type="ECO:0000313" key="2">
    <source>
        <dbReference type="EMBL" id="KZP14812.1"/>
    </source>
</evidence>
<organism evidence="2 3">
    <name type="scientific">Athelia psychrophila</name>
    <dbReference type="NCBI Taxonomy" id="1759441"/>
    <lineage>
        <taxon>Eukaryota</taxon>
        <taxon>Fungi</taxon>
        <taxon>Dikarya</taxon>
        <taxon>Basidiomycota</taxon>
        <taxon>Agaricomycotina</taxon>
        <taxon>Agaricomycetes</taxon>
        <taxon>Agaricomycetidae</taxon>
        <taxon>Atheliales</taxon>
        <taxon>Atheliaceae</taxon>
        <taxon>Athelia</taxon>
    </lineage>
</organism>
<dbReference type="InterPro" id="IPR000210">
    <property type="entry name" value="BTB/POZ_dom"/>
</dbReference>
<reference evidence="2 3" key="1">
    <citation type="journal article" date="2016" name="Mol. Biol. Evol.">
        <title>Comparative Genomics of Early-Diverging Mushroom-Forming Fungi Provides Insights into the Origins of Lignocellulose Decay Capabilities.</title>
        <authorList>
            <person name="Nagy L.G."/>
            <person name="Riley R."/>
            <person name="Tritt A."/>
            <person name="Adam C."/>
            <person name="Daum C."/>
            <person name="Floudas D."/>
            <person name="Sun H."/>
            <person name="Yadav J.S."/>
            <person name="Pangilinan J."/>
            <person name="Larsson K.H."/>
            <person name="Matsuura K."/>
            <person name="Barry K."/>
            <person name="Labutti K."/>
            <person name="Kuo R."/>
            <person name="Ohm R.A."/>
            <person name="Bhattacharya S.S."/>
            <person name="Shirouzu T."/>
            <person name="Yoshinaga Y."/>
            <person name="Martin F.M."/>
            <person name="Grigoriev I.V."/>
            <person name="Hibbett D.S."/>
        </authorList>
    </citation>
    <scope>NUCLEOTIDE SEQUENCE [LARGE SCALE GENOMIC DNA]</scope>
    <source>
        <strain evidence="2 3">CBS 109695</strain>
    </source>
</reference>
<dbReference type="OrthoDB" id="3184970at2759"/>
<dbReference type="EMBL" id="KV417612">
    <property type="protein sequence ID" value="KZP14812.1"/>
    <property type="molecule type" value="Genomic_DNA"/>
</dbReference>
<dbReference type="Pfam" id="PF00651">
    <property type="entry name" value="BTB"/>
    <property type="match status" value="1"/>
</dbReference>
<dbReference type="SUPFAM" id="SSF54695">
    <property type="entry name" value="POZ domain"/>
    <property type="match status" value="2"/>
</dbReference>
<name>A0A166DKD2_9AGAM</name>
<dbReference type="InterPro" id="IPR011333">
    <property type="entry name" value="SKP1/BTB/POZ_sf"/>
</dbReference>
<dbReference type="Proteomes" id="UP000076532">
    <property type="component" value="Unassembled WGS sequence"/>
</dbReference>
<protein>
    <recommendedName>
        <fullName evidence="1">BTB domain-containing protein</fullName>
    </recommendedName>
</protein>
<proteinExistence type="predicted"/>
<gene>
    <name evidence="2" type="ORF">FIBSPDRAFT_1048590</name>
</gene>
<accession>A0A166DKD2</accession>
<sequence length="512" mass="59263">MERGIAADRVSDRFCKADSDLTFRSCDGVLFKVHRRNLGAVSEGFSPPEGTSSQDEIVSLTEDGDTLEMLFQYMYPQRNPDPKDIDFKQLEKLAEAAEKYQAYTAMLICSVRMGEAYHEHPFEVMMYAMRHGYPELMDKSERLALEVSPTMAFQSFPPQVYIAWTRYYAQWLDLLASLQKSLNKIDHPSNYNSYGEQPRMHEDPRTKWFQWAVSQLDRPASLLKLELLFQNLPPGMNLCEDIDQMEREISADRVSDRFCKADSDITFRSCDGVLFKVHHKNISAVSEGFSPPEGTSSQGEVVSLTEDGDTLEMLFQYMYPQRNPNLKDIDFKLLAKLAEAAEKYQAYTAMLICSERMGEAYNKHPFEVMMYAMRHGYPELMDKSERLALEVSPTTAFQSFPPQVYIAWTRYYAQWLDLLASLQKSLNKIDHPSLPHNGYYRPPVHDDLNTKWFQWAISQLDRPASLLKLELLFQNLPPGMTLCGVCKVHIERWMNNEMKQGIEHMQRLINFL</sequence>